<evidence type="ECO:0000313" key="3">
    <source>
        <dbReference type="EMBL" id="KAJ6646409.1"/>
    </source>
</evidence>
<organism evidence="3 4">
    <name type="scientific">Pseudolycoriella hygida</name>
    <dbReference type="NCBI Taxonomy" id="35572"/>
    <lineage>
        <taxon>Eukaryota</taxon>
        <taxon>Metazoa</taxon>
        <taxon>Ecdysozoa</taxon>
        <taxon>Arthropoda</taxon>
        <taxon>Hexapoda</taxon>
        <taxon>Insecta</taxon>
        <taxon>Pterygota</taxon>
        <taxon>Neoptera</taxon>
        <taxon>Endopterygota</taxon>
        <taxon>Diptera</taxon>
        <taxon>Nematocera</taxon>
        <taxon>Sciaroidea</taxon>
        <taxon>Sciaridae</taxon>
        <taxon>Pseudolycoriella</taxon>
    </lineage>
</organism>
<reference evidence="3" key="1">
    <citation type="submission" date="2022-07" db="EMBL/GenBank/DDBJ databases">
        <authorList>
            <person name="Trinca V."/>
            <person name="Uliana J.V.C."/>
            <person name="Torres T.T."/>
            <person name="Ward R.J."/>
            <person name="Monesi N."/>
        </authorList>
    </citation>
    <scope>NUCLEOTIDE SEQUENCE</scope>
    <source>
        <strain evidence="3">HSMRA1968</strain>
        <tissue evidence="3">Whole embryos</tissue>
    </source>
</reference>
<protein>
    <recommendedName>
        <fullName evidence="2">Coilin N-terminal domain-containing protein</fullName>
    </recommendedName>
</protein>
<feature type="region of interest" description="Disordered" evidence="1">
    <location>
        <begin position="109"/>
        <end position="129"/>
    </location>
</feature>
<comment type="caution">
    <text evidence="3">The sequence shown here is derived from an EMBL/GenBank/DDBJ whole genome shotgun (WGS) entry which is preliminary data.</text>
</comment>
<name>A0A9Q0NA02_9DIPT</name>
<evidence type="ECO:0000259" key="2">
    <source>
        <dbReference type="Pfam" id="PF15862"/>
    </source>
</evidence>
<gene>
    <name evidence="3" type="ORF">Bhyg_01620</name>
</gene>
<proteinExistence type="predicted"/>
<dbReference type="Proteomes" id="UP001151699">
    <property type="component" value="Chromosome A"/>
</dbReference>
<evidence type="ECO:0000313" key="4">
    <source>
        <dbReference type="Proteomes" id="UP001151699"/>
    </source>
</evidence>
<keyword evidence="4" id="KW-1185">Reference proteome</keyword>
<dbReference type="EMBL" id="WJQU01000001">
    <property type="protein sequence ID" value="KAJ6646409.1"/>
    <property type="molecule type" value="Genomic_DNA"/>
</dbReference>
<dbReference type="OrthoDB" id="74813at2759"/>
<dbReference type="AlphaFoldDB" id="A0A9Q0NA02"/>
<feature type="compositionally biased region" description="Basic residues" evidence="1">
    <location>
        <begin position="113"/>
        <end position="125"/>
    </location>
</feature>
<sequence length="371" mass="42020">MTVRCTIRLNNIFNDHRKEALVGVKSNFKEIIDFEKHIQKLFNINFGIYLTIEGSLLPSQESVELIRPGDVVIVNKLDQRENGEEEAPSHGSVCELEDKTEIYYQFSGDTKPRGKRIRKRKKKQKTHDEIQELPQVKKSDVCFTKKADESLAKPISHIRFSNEATEKAAKRSDNAAVDASDASDVIARVMRPVIVCMYKDLYQLQSSVLKSLPFSVTDAGTSVPPDNAEGAKLVDVSNRDNMDRLKSLKEHANDVDFVNVAALIDFKQIIENMETSKEFVDLKDELKPYDIVGFNMLKIGKNYQPELSECIVGMVKDIEDLDITLNLLAGRDELSCPEGKLSMDIDEDTEPSDFLTLKRKEMLNVKVFVNN</sequence>
<dbReference type="InterPro" id="IPR031722">
    <property type="entry name" value="Coilin_N"/>
</dbReference>
<feature type="domain" description="Coilin N-terminal" evidence="2">
    <location>
        <begin position="7"/>
        <end position="128"/>
    </location>
</feature>
<dbReference type="Pfam" id="PF15862">
    <property type="entry name" value="Coilin_N"/>
    <property type="match status" value="1"/>
</dbReference>
<evidence type="ECO:0000256" key="1">
    <source>
        <dbReference type="SAM" id="MobiDB-lite"/>
    </source>
</evidence>
<accession>A0A9Q0NA02</accession>